<reference evidence="2" key="1">
    <citation type="submission" date="2013-08" db="EMBL/GenBank/DDBJ databases">
        <authorList>
            <person name="Mendez C."/>
            <person name="Richter M."/>
            <person name="Ferrer M."/>
            <person name="Sanchez J."/>
        </authorList>
    </citation>
    <scope>NUCLEOTIDE SEQUENCE</scope>
</reference>
<keyword evidence="1" id="KW-0472">Membrane</keyword>
<dbReference type="AlphaFoldDB" id="T0YTG4"/>
<accession>T0YTG4</accession>
<comment type="caution">
    <text evidence="2">The sequence shown here is derived from an EMBL/GenBank/DDBJ whole genome shotgun (WGS) entry which is preliminary data.</text>
</comment>
<feature type="transmembrane region" description="Helical" evidence="1">
    <location>
        <begin position="61"/>
        <end position="82"/>
    </location>
</feature>
<dbReference type="EMBL" id="AUZX01013607">
    <property type="protein sequence ID" value="EQD35132.1"/>
    <property type="molecule type" value="Genomic_DNA"/>
</dbReference>
<organism evidence="2">
    <name type="scientific">mine drainage metagenome</name>
    <dbReference type="NCBI Taxonomy" id="410659"/>
    <lineage>
        <taxon>unclassified sequences</taxon>
        <taxon>metagenomes</taxon>
        <taxon>ecological metagenomes</taxon>
    </lineage>
</organism>
<feature type="transmembrane region" description="Helical" evidence="1">
    <location>
        <begin position="118"/>
        <end position="140"/>
    </location>
</feature>
<sequence>MAKTLPAINPAVYPSHLKRLVELWYDRLFDGTIVGVFLYFISLTLFVIAAVGAVPAVRKPAMIFFTAAVAVHALFMGVRWWLAGRIPIQNEFESVLGAAFVGCVIGLVLEYWKKSNLFGLAMSFVGFLAMTACFVVPFVLGANIGANIGRVDGVLNTYWLYIHVNTVISSYAL</sequence>
<protein>
    <submittedName>
        <fullName evidence="2">Uncharacterized protein</fullName>
    </submittedName>
</protein>
<keyword evidence="1" id="KW-1133">Transmembrane helix</keyword>
<reference evidence="2" key="2">
    <citation type="journal article" date="2014" name="ISME J.">
        <title>Microbial stratification in low pH oxic and suboxic macroscopic growths along an acid mine drainage.</title>
        <authorList>
            <person name="Mendez-Garcia C."/>
            <person name="Mesa V."/>
            <person name="Sprenger R.R."/>
            <person name="Richter M."/>
            <person name="Diez M.S."/>
            <person name="Solano J."/>
            <person name="Bargiela R."/>
            <person name="Golyshina O.V."/>
            <person name="Manteca A."/>
            <person name="Ramos J.L."/>
            <person name="Gallego J.R."/>
            <person name="Llorente I."/>
            <person name="Martins Dos Santos V.A."/>
            <person name="Jensen O.N."/>
            <person name="Pelaez A.I."/>
            <person name="Sanchez J."/>
            <person name="Ferrer M."/>
        </authorList>
    </citation>
    <scope>NUCLEOTIDE SEQUENCE</scope>
</reference>
<feature type="non-terminal residue" evidence="2">
    <location>
        <position position="173"/>
    </location>
</feature>
<feature type="transmembrane region" description="Helical" evidence="1">
    <location>
        <begin position="94"/>
        <end position="112"/>
    </location>
</feature>
<evidence type="ECO:0000256" key="1">
    <source>
        <dbReference type="SAM" id="Phobius"/>
    </source>
</evidence>
<keyword evidence="1" id="KW-0812">Transmembrane</keyword>
<name>T0YTG4_9ZZZZ</name>
<gene>
    <name evidence="2" type="ORF">B1A_18443</name>
</gene>
<feature type="transmembrane region" description="Helical" evidence="1">
    <location>
        <begin position="28"/>
        <end position="55"/>
    </location>
</feature>
<proteinExistence type="predicted"/>
<evidence type="ECO:0000313" key="2">
    <source>
        <dbReference type="EMBL" id="EQD35132.1"/>
    </source>
</evidence>